<gene>
    <name evidence="8" type="ordered locus">Selin_1226</name>
</gene>
<organism evidence="8 9">
    <name type="scientific">Desulfurispirillum indicum (strain ATCC BAA-1389 / DSM 22839 / S5)</name>
    <dbReference type="NCBI Taxonomy" id="653733"/>
    <lineage>
        <taxon>Bacteria</taxon>
        <taxon>Pseudomonadati</taxon>
        <taxon>Chrysiogenota</taxon>
        <taxon>Chrysiogenia</taxon>
        <taxon>Chrysiogenales</taxon>
        <taxon>Chrysiogenaceae</taxon>
        <taxon>Desulfurispirillum</taxon>
    </lineage>
</organism>
<dbReference type="NCBIfam" id="NF004906">
    <property type="entry name" value="PRK06265.2-1"/>
    <property type="match status" value="1"/>
</dbReference>
<proteinExistence type="predicted"/>
<dbReference type="STRING" id="653733.Selin_1226"/>
<feature type="transmembrane region" description="Helical" evidence="7">
    <location>
        <begin position="6"/>
        <end position="29"/>
    </location>
</feature>
<name>E6W4Y5_DESIS</name>
<dbReference type="RefSeq" id="WP_013505842.1">
    <property type="nucleotide sequence ID" value="NC_014836.1"/>
</dbReference>
<keyword evidence="3" id="KW-1003">Cell membrane</keyword>
<evidence type="ECO:0000256" key="7">
    <source>
        <dbReference type="SAM" id="Phobius"/>
    </source>
</evidence>
<reference evidence="8 9" key="1">
    <citation type="submission" date="2010-12" db="EMBL/GenBank/DDBJ databases">
        <title>Complete sequence of Desulfurispirillum indicum S5.</title>
        <authorList>
            <consortium name="US DOE Joint Genome Institute"/>
            <person name="Lucas S."/>
            <person name="Copeland A."/>
            <person name="Lapidus A."/>
            <person name="Cheng J.-F."/>
            <person name="Goodwin L."/>
            <person name="Pitluck S."/>
            <person name="Chertkov O."/>
            <person name="Held B."/>
            <person name="Detter J.C."/>
            <person name="Han C."/>
            <person name="Tapia R."/>
            <person name="Land M."/>
            <person name="Hauser L."/>
            <person name="Kyrpides N."/>
            <person name="Ivanova N."/>
            <person name="Mikhailova N."/>
            <person name="Haggblom M."/>
            <person name="Rauschenbach I."/>
            <person name="Bini E."/>
            <person name="Woyke T."/>
        </authorList>
    </citation>
    <scope>NUCLEOTIDE SEQUENCE [LARGE SCALE GENOMIC DNA]</scope>
    <source>
        <strain evidence="9">ATCC BAA-1389 / DSM 22839 / S5</strain>
    </source>
</reference>
<protein>
    <submittedName>
        <fullName evidence="8">Cobalamin (Vitamin B12) biosynthesis CbiM protein</fullName>
    </submittedName>
</protein>
<accession>E6W4Y5</accession>
<evidence type="ECO:0000256" key="1">
    <source>
        <dbReference type="ARBA" id="ARBA00004651"/>
    </source>
</evidence>
<feature type="transmembrane region" description="Helical" evidence="7">
    <location>
        <begin position="67"/>
        <end position="92"/>
    </location>
</feature>
<feature type="transmembrane region" description="Helical" evidence="7">
    <location>
        <begin position="176"/>
        <end position="200"/>
    </location>
</feature>
<dbReference type="OrthoDB" id="9809846at2"/>
<sequence>MHIPDGILPLPVTVGAFALTIGLTAVAVARINRMADPREGIPRAALFTAAFFVLSTVHIPIPPTSAHLMLSGILGVMLGYYALPAVVIAIFLQAIMLGHGGLTTIGINSLIIGIPALVASGVYRMMRPVAMRGGNLLYLGLAFFVGSLGSVLAVIIFASTVLLWMPVHIDAAAERAALLVLVLVHIPLVLLEGAFCAWLVHYFQRTSPALLDENMEA</sequence>
<evidence type="ECO:0000256" key="5">
    <source>
        <dbReference type="ARBA" id="ARBA00022989"/>
    </source>
</evidence>
<evidence type="ECO:0000256" key="3">
    <source>
        <dbReference type="ARBA" id="ARBA00022475"/>
    </source>
</evidence>
<dbReference type="Proteomes" id="UP000002572">
    <property type="component" value="Chromosome"/>
</dbReference>
<dbReference type="GO" id="GO:0005886">
    <property type="term" value="C:plasma membrane"/>
    <property type="evidence" value="ECO:0007669"/>
    <property type="project" value="UniProtKB-SubCell"/>
</dbReference>
<keyword evidence="2" id="KW-0813">Transport</keyword>
<dbReference type="AlphaFoldDB" id="E6W4Y5"/>
<dbReference type="InParanoid" id="E6W4Y5"/>
<feature type="transmembrane region" description="Helical" evidence="7">
    <location>
        <begin position="104"/>
        <end position="126"/>
    </location>
</feature>
<keyword evidence="4 7" id="KW-0812">Transmembrane</keyword>
<keyword evidence="9" id="KW-1185">Reference proteome</keyword>
<dbReference type="PANTHER" id="PTHR34229">
    <property type="entry name" value="METAL TRANSPORT PROTEIN HI_1621-RELATED"/>
    <property type="match status" value="1"/>
</dbReference>
<dbReference type="InterPro" id="IPR002751">
    <property type="entry name" value="CbiM/NikMN"/>
</dbReference>
<dbReference type="Pfam" id="PF01891">
    <property type="entry name" value="CbiM"/>
    <property type="match status" value="1"/>
</dbReference>
<evidence type="ECO:0000256" key="2">
    <source>
        <dbReference type="ARBA" id="ARBA00022448"/>
    </source>
</evidence>
<evidence type="ECO:0000313" key="9">
    <source>
        <dbReference type="Proteomes" id="UP000002572"/>
    </source>
</evidence>
<dbReference type="EMBL" id="CP002432">
    <property type="protein sequence ID" value="ADU65961.1"/>
    <property type="molecule type" value="Genomic_DNA"/>
</dbReference>
<dbReference type="HOGENOM" id="CLU_052508_1_0_0"/>
<feature type="transmembrane region" description="Helical" evidence="7">
    <location>
        <begin position="41"/>
        <end position="61"/>
    </location>
</feature>
<dbReference type="eggNOG" id="COG0310">
    <property type="taxonomic scope" value="Bacteria"/>
</dbReference>
<evidence type="ECO:0000256" key="4">
    <source>
        <dbReference type="ARBA" id="ARBA00022692"/>
    </source>
</evidence>
<evidence type="ECO:0000313" key="8">
    <source>
        <dbReference type="EMBL" id="ADU65961.1"/>
    </source>
</evidence>
<dbReference type="PANTHER" id="PTHR34229:SF1">
    <property type="entry name" value="METAL TRANSPORT PROTEIN HI_1621-RELATED"/>
    <property type="match status" value="1"/>
</dbReference>
<comment type="subcellular location">
    <subcellularLocation>
        <location evidence="1">Cell membrane</location>
        <topology evidence="1">Multi-pass membrane protein</topology>
    </subcellularLocation>
</comment>
<dbReference type="KEGG" id="din:Selin_1226"/>
<keyword evidence="6 7" id="KW-0472">Membrane</keyword>
<dbReference type="GO" id="GO:0000041">
    <property type="term" value="P:transition metal ion transport"/>
    <property type="evidence" value="ECO:0007669"/>
    <property type="project" value="InterPro"/>
</dbReference>
<dbReference type="Gene3D" id="1.10.1760.20">
    <property type="match status" value="1"/>
</dbReference>
<keyword evidence="5 7" id="KW-1133">Transmembrane helix</keyword>
<feature type="transmembrane region" description="Helical" evidence="7">
    <location>
        <begin position="138"/>
        <end position="164"/>
    </location>
</feature>
<evidence type="ECO:0000256" key="6">
    <source>
        <dbReference type="ARBA" id="ARBA00023136"/>
    </source>
</evidence>